<reference evidence="2 3" key="1">
    <citation type="submission" date="2017-03" db="EMBL/GenBank/DDBJ databases">
        <title>Genome of the blue death feigning beetle - Asbolus verrucosus.</title>
        <authorList>
            <person name="Rider S.D."/>
        </authorList>
    </citation>
    <scope>NUCLEOTIDE SEQUENCE [LARGE SCALE GENOMIC DNA]</scope>
    <source>
        <strain evidence="2">Butters</strain>
        <tissue evidence="2">Head and leg muscle</tissue>
    </source>
</reference>
<dbReference type="Proteomes" id="UP000292052">
    <property type="component" value="Unassembled WGS sequence"/>
</dbReference>
<feature type="region of interest" description="Disordered" evidence="1">
    <location>
        <begin position="158"/>
        <end position="178"/>
    </location>
</feature>
<organism evidence="2 3">
    <name type="scientific">Asbolus verrucosus</name>
    <name type="common">Desert ironclad beetle</name>
    <dbReference type="NCBI Taxonomy" id="1661398"/>
    <lineage>
        <taxon>Eukaryota</taxon>
        <taxon>Metazoa</taxon>
        <taxon>Ecdysozoa</taxon>
        <taxon>Arthropoda</taxon>
        <taxon>Hexapoda</taxon>
        <taxon>Insecta</taxon>
        <taxon>Pterygota</taxon>
        <taxon>Neoptera</taxon>
        <taxon>Endopterygota</taxon>
        <taxon>Coleoptera</taxon>
        <taxon>Polyphaga</taxon>
        <taxon>Cucujiformia</taxon>
        <taxon>Tenebrionidae</taxon>
        <taxon>Pimeliinae</taxon>
        <taxon>Asbolus</taxon>
    </lineage>
</organism>
<protein>
    <submittedName>
        <fullName evidence="2">Uncharacterized protein</fullName>
    </submittedName>
</protein>
<gene>
    <name evidence="2" type="ORF">BDFB_012654</name>
</gene>
<evidence type="ECO:0000313" key="3">
    <source>
        <dbReference type="Proteomes" id="UP000292052"/>
    </source>
</evidence>
<comment type="caution">
    <text evidence="2">The sequence shown here is derived from an EMBL/GenBank/DDBJ whole genome shotgun (WGS) entry which is preliminary data.</text>
</comment>
<dbReference type="OrthoDB" id="6774114at2759"/>
<feature type="region of interest" description="Disordered" evidence="1">
    <location>
        <begin position="114"/>
        <end position="134"/>
    </location>
</feature>
<dbReference type="AlphaFoldDB" id="A0A482VSG8"/>
<evidence type="ECO:0000313" key="2">
    <source>
        <dbReference type="EMBL" id="RZC35881.1"/>
    </source>
</evidence>
<name>A0A482VSG8_ASBVE</name>
<keyword evidence="3" id="KW-1185">Reference proteome</keyword>
<accession>A0A482VSG8</accession>
<proteinExistence type="predicted"/>
<dbReference type="EMBL" id="QDEB01067142">
    <property type="protein sequence ID" value="RZC35881.1"/>
    <property type="molecule type" value="Genomic_DNA"/>
</dbReference>
<evidence type="ECO:0000256" key="1">
    <source>
        <dbReference type="SAM" id="MobiDB-lite"/>
    </source>
</evidence>
<sequence length="192" mass="21839">MAPATSTCHNHLTSLSDLVGTWWPSTTTPSSGTRRDRRQNQTQSLICKSDNTPNYQVNMAILYGRWKEVSIWLPESETALPTPLRLEEDGRHIDIITVFICKLRPVYIQREGRTHTAARRRPKKDFRGLTTTPEPSSVRYGPWMTAYAETSTLTPPICGGWHTRPRRDAAEESTPEYATENTLEECIIQHGN</sequence>